<accession>A0A0A0NSI2</accession>
<dbReference type="KEGG" id="src:M271_43980"/>
<evidence type="ECO:0000313" key="2">
    <source>
        <dbReference type="Proteomes" id="UP000281594"/>
    </source>
</evidence>
<dbReference type="HOGENOM" id="CLU_1365314_0_0_11"/>
<proteinExistence type="predicted"/>
<name>A0A0A0NSI2_STRRN</name>
<dbReference type="Proteomes" id="UP000281594">
    <property type="component" value="Unassembled WGS sequence"/>
</dbReference>
<gene>
    <name evidence="1" type="ORF">D3C57_150795</name>
</gene>
<dbReference type="RefSeq" id="WP_020873645.1">
    <property type="nucleotide sequence ID" value="NC_022785.1"/>
</dbReference>
<dbReference type="eggNOG" id="ENOG5030SZC">
    <property type="taxonomic scope" value="Bacteria"/>
</dbReference>
<comment type="caution">
    <text evidence="1">The sequence shown here is derived from an EMBL/GenBank/DDBJ whole genome shotgun (WGS) entry which is preliminary data.</text>
</comment>
<dbReference type="STRING" id="1343740.M271_43980"/>
<protein>
    <submittedName>
        <fullName evidence="1">Uncharacterized protein</fullName>
    </submittedName>
</protein>
<dbReference type="AlphaFoldDB" id="A0A0A0NSI2"/>
<dbReference type="EMBL" id="QYCY01000004">
    <property type="protein sequence ID" value="RLV73004.1"/>
    <property type="molecule type" value="Genomic_DNA"/>
</dbReference>
<reference evidence="1 2" key="1">
    <citation type="journal article" date="2018" name="J. Biol. Chem.">
        <title>Discovery of the actinoplanic acid pathway in Streptomyces rapamycinicus reveals a genetically conserved synergism with rapamycin.</title>
        <authorList>
            <person name="Mrak P."/>
            <person name="Krastel P."/>
            <person name="Pivk Lukancic P."/>
            <person name="Tao J."/>
            <person name="Pistorius D."/>
            <person name="Moore C.M."/>
        </authorList>
    </citation>
    <scope>NUCLEOTIDE SEQUENCE [LARGE SCALE GENOMIC DNA]</scope>
    <source>
        <strain evidence="1 2">NRRL 5491</strain>
    </source>
</reference>
<sequence>MSRRRGRATRPVRLRFDGWIAGMGTSSGTRIVLGHWERSPFGPFSDVMLDRVNGERLLLAPTPETADFIARTYAFDAVRAVPVRVSVEADTWTITAGALDLRFTVARRGPLGLLLRAVPGALARRPAWSALTDVPARLLLPGVRTRGGAGAGRREWYGARDLRPVDAVSAVFEGEDLGVMAPVEPAVRFGFGSVPRKPGVTRVTTTVELDRGDCPPGLLLGRR</sequence>
<evidence type="ECO:0000313" key="1">
    <source>
        <dbReference type="EMBL" id="RLV73004.1"/>
    </source>
</evidence>
<organism evidence="1 2">
    <name type="scientific">Streptomyces rapamycinicus (strain ATCC 29253 / DSM 41530 / NRRL 5491 / AYB-994)</name>
    <name type="common">Streptomyces hygroscopicus (strain ATCC 29253)</name>
    <dbReference type="NCBI Taxonomy" id="1343740"/>
    <lineage>
        <taxon>Bacteria</taxon>
        <taxon>Bacillati</taxon>
        <taxon>Actinomycetota</taxon>
        <taxon>Actinomycetes</taxon>
        <taxon>Kitasatosporales</taxon>
        <taxon>Streptomycetaceae</taxon>
        <taxon>Streptomyces</taxon>
        <taxon>Streptomyces violaceusniger group</taxon>
    </lineage>
</organism>